<dbReference type="GO" id="GO:0030245">
    <property type="term" value="P:cellulose catabolic process"/>
    <property type="evidence" value="ECO:0007669"/>
    <property type="project" value="UniProtKB-KW"/>
</dbReference>
<dbReference type="InterPro" id="IPR036881">
    <property type="entry name" value="Glyco_hydro_3_C_sf"/>
</dbReference>
<evidence type="ECO:0000256" key="5">
    <source>
        <dbReference type="ARBA" id="ARBA00012744"/>
    </source>
</evidence>
<keyword evidence="9" id="KW-0136">Cellulose degradation</keyword>
<dbReference type="SMART" id="SM01217">
    <property type="entry name" value="Fn3_like"/>
    <property type="match status" value="1"/>
</dbReference>
<dbReference type="AlphaFoldDB" id="A0A1D8N7S1"/>
<evidence type="ECO:0000256" key="6">
    <source>
        <dbReference type="ARBA" id="ARBA00022525"/>
    </source>
</evidence>
<dbReference type="FunFam" id="2.60.40.10:FF:000757">
    <property type="entry name" value="Beta-glucosidase G"/>
    <property type="match status" value="1"/>
</dbReference>
<evidence type="ECO:0000256" key="16">
    <source>
        <dbReference type="ARBA" id="ARBA00032594"/>
    </source>
</evidence>
<evidence type="ECO:0000256" key="14">
    <source>
        <dbReference type="ARBA" id="ARBA00031448"/>
    </source>
</evidence>
<evidence type="ECO:0000256" key="1">
    <source>
        <dbReference type="ARBA" id="ARBA00000448"/>
    </source>
</evidence>
<feature type="domain" description="Fibronectin type III-like" evidence="19">
    <location>
        <begin position="855"/>
        <end position="927"/>
    </location>
</feature>
<dbReference type="RefSeq" id="XP_500879.2">
    <property type="nucleotide sequence ID" value="XM_500879.3"/>
</dbReference>
<comment type="similarity">
    <text evidence="4">Belongs to the glycosyl hydrolase 3 family.</text>
</comment>
<feature type="region of interest" description="Disordered" evidence="17">
    <location>
        <begin position="59"/>
        <end position="101"/>
    </location>
</feature>
<dbReference type="Pfam" id="PF14310">
    <property type="entry name" value="Fn3-like"/>
    <property type="match status" value="1"/>
</dbReference>
<dbReference type="SUPFAM" id="SSF52279">
    <property type="entry name" value="Beta-D-glucan exohydrolase, C-terminal domain"/>
    <property type="match status" value="1"/>
</dbReference>
<dbReference type="PANTHER" id="PTHR42715:SF2">
    <property type="entry name" value="BETA-GLUCOSIDASE F-RELATED"/>
    <property type="match status" value="1"/>
</dbReference>
<dbReference type="GO" id="GO:0005576">
    <property type="term" value="C:extracellular region"/>
    <property type="evidence" value="ECO:0007669"/>
    <property type="project" value="UniProtKB-SubCell"/>
</dbReference>
<dbReference type="Pfam" id="PF00933">
    <property type="entry name" value="Glyco_hydro_3"/>
    <property type="match status" value="1"/>
</dbReference>
<keyword evidence="12" id="KW-0326">Glycosidase</keyword>
<dbReference type="InterPro" id="IPR001764">
    <property type="entry name" value="Glyco_hydro_3_N"/>
</dbReference>
<feature type="signal peptide" evidence="18">
    <location>
        <begin position="1"/>
        <end position="24"/>
    </location>
</feature>
<reference evidence="20 21" key="1">
    <citation type="journal article" date="2016" name="PLoS ONE">
        <title>Sequence Assembly of Yarrowia lipolytica Strain W29/CLIB89 Shows Transposable Element Diversity.</title>
        <authorList>
            <person name="Magnan C."/>
            <person name="Yu J."/>
            <person name="Chang I."/>
            <person name="Jahn E."/>
            <person name="Kanomata Y."/>
            <person name="Wu J."/>
            <person name="Zeller M."/>
            <person name="Oakes M."/>
            <person name="Baldi P."/>
            <person name="Sandmeyer S."/>
        </authorList>
    </citation>
    <scope>NUCLEOTIDE SEQUENCE [LARGE SCALE GENOMIC DNA]</scope>
    <source>
        <strain evidence="21">CLIB89(W29)</strain>
    </source>
</reference>
<dbReference type="PROSITE" id="PS51257">
    <property type="entry name" value="PROKAR_LIPOPROTEIN"/>
    <property type="match status" value="1"/>
</dbReference>
<dbReference type="InterPro" id="IPR017853">
    <property type="entry name" value="GH"/>
</dbReference>
<keyword evidence="13" id="KW-0624">Polysaccharide degradation</keyword>
<organism evidence="20 21">
    <name type="scientific">Yarrowia lipolytica</name>
    <name type="common">Candida lipolytica</name>
    <dbReference type="NCBI Taxonomy" id="4952"/>
    <lineage>
        <taxon>Eukaryota</taxon>
        <taxon>Fungi</taxon>
        <taxon>Dikarya</taxon>
        <taxon>Ascomycota</taxon>
        <taxon>Saccharomycotina</taxon>
        <taxon>Dipodascomycetes</taxon>
        <taxon>Dipodascales</taxon>
        <taxon>Dipodascales incertae sedis</taxon>
        <taxon>Yarrowia</taxon>
    </lineage>
</organism>
<evidence type="ECO:0000256" key="2">
    <source>
        <dbReference type="ARBA" id="ARBA00004613"/>
    </source>
</evidence>
<dbReference type="Pfam" id="PF01915">
    <property type="entry name" value="Glyco_hydro_3_C"/>
    <property type="match status" value="1"/>
</dbReference>
<dbReference type="InterPro" id="IPR013783">
    <property type="entry name" value="Ig-like_fold"/>
</dbReference>
<dbReference type="InterPro" id="IPR036962">
    <property type="entry name" value="Glyco_hydro_3_N_sf"/>
</dbReference>
<sequence>MRYTNTQALVGVCLLLLLACVAKAQREPPHPHPRYPMAPPPPPHYPYYYPNRHGAYRRTRQAAGRSPVGLRNDRRPKARLDNHKKKTAQHHDGEKKAKPKSDTIIIRIASNVGGDIPKLSDPEPFDSNPFVNLTNYMHSPTYYPTPMAGRINDHCWRSAFLKAKAFVTQLTNEEKANLTTDFSTADSPWYGETGEIPRLNLSSLRLQWGLHGVGGDSHFTTFLPAGITTASTFNKGLMYSRGAIIGKEARKKGMDIVLGPLIDPTGRSAAGGRNWEGFGPDPYMAGVVATESVTGIQDQGVVATVMHYVGYSQEHFRNLEEWQAHGYNNLTSSGSSFIDDRTMNEVYIWPFANAVKANAGAIMCAPQKLNNTQGCKNSYMMNYKLKRELGFQGFVLSAGMSQNEPPAALAGMDMSMPRLKASENKLREMMLRNYDKDGFPQSRLDDMATRVLTSYYYVTQHRNGHQSFVGDEENLSNKSAYDNILVDVRDGFHYRVALEIALEGIVMLKNDDSALPIEGMRTIGVLGAAANLGPSGSKCDDKFGCHDGAIFQGWGDGGVNPPFVVTPYEAVNARAARDRIVVRSNFDSWDLNQAEAVASSTDANIIFVAANSGEGNHVVDDNKGDRKNFTLWHNGDELIKKAVEVNDHNIVVVTAVGPVDMEKWIEHPHVKAVLFTGPGGEEAGAALAHVLFGDFNPSGKLPFTIARNVNHYIPIETEVPRDGIPKAYFGEMSLTDYKWFDQNLISPRFEFGFGMSFSEFSYSDMKITTQRNPSLTLGAPPDYWGKDGNATTAKAFQQEFKAASGDFQFPSGYNDDHNDDPVLNGGAVGGNPMLWDVMYQVAVSVTNHGPFDGAVVSQLYVSFPQDDQALRTAPKQLRGFSKTSLVVGETANVLFDLMWRDLAVWDVVKQTWVVQRGDYDVFIGGSSRQLETLGRITIA</sequence>
<dbReference type="KEGG" id="yli:2906651"/>
<evidence type="ECO:0000256" key="4">
    <source>
        <dbReference type="ARBA" id="ARBA00005336"/>
    </source>
</evidence>
<evidence type="ECO:0000256" key="7">
    <source>
        <dbReference type="ARBA" id="ARBA00022729"/>
    </source>
</evidence>
<evidence type="ECO:0000256" key="18">
    <source>
        <dbReference type="SAM" id="SignalP"/>
    </source>
</evidence>
<feature type="chain" id="PRO_5010179348" description="beta-glucosidase" evidence="18">
    <location>
        <begin position="25"/>
        <end position="939"/>
    </location>
</feature>
<dbReference type="FunFam" id="3.40.50.1700:FF:000003">
    <property type="entry name" value="Probable beta-glucosidase"/>
    <property type="match status" value="1"/>
</dbReference>
<keyword evidence="6" id="KW-0964">Secreted</keyword>
<keyword evidence="7 18" id="KW-0732">Signal</keyword>
<evidence type="ECO:0000256" key="8">
    <source>
        <dbReference type="ARBA" id="ARBA00022801"/>
    </source>
</evidence>
<comment type="catalytic activity">
    <reaction evidence="1">
        <text>Hydrolysis of terminal, non-reducing beta-D-glucosyl residues with release of beta-D-glucose.</text>
        <dbReference type="EC" id="3.2.1.21"/>
    </reaction>
</comment>
<dbReference type="InterPro" id="IPR050288">
    <property type="entry name" value="Cellulose_deg_GH3"/>
</dbReference>
<feature type="compositionally biased region" description="Basic and acidic residues" evidence="17">
    <location>
        <begin position="71"/>
        <end position="81"/>
    </location>
</feature>
<dbReference type="Gene3D" id="3.40.50.1700">
    <property type="entry name" value="Glycoside hydrolase family 3 C-terminal domain"/>
    <property type="match status" value="1"/>
</dbReference>
<gene>
    <name evidence="20" type="ORF">YALI1_B18887g</name>
</gene>
<evidence type="ECO:0000256" key="11">
    <source>
        <dbReference type="ARBA" id="ARBA00023277"/>
    </source>
</evidence>
<evidence type="ECO:0000256" key="15">
    <source>
        <dbReference type="ARBA" id="ARBA00032194"/>
    </source>
</evidence>
<dbReference type="SUPFAM" id="SSF51445">
    <property type="entry name" value="(Trans)glycosidases"/>
    <property type="match status" value="1"/>
</dbReference>
<dbReference type="Proteomes" id="UP000182444">
    <property type="component" value="Chromosome 1B"/>
</dbReference>
<protein>
    <recommendedName>
        <fullName evidence="5">beta-glucosidase</fullName>
        <ecNumber evidence="5">3.2.1.21</ecNumber>
    </recommendedName>
    <alternativeName>
        <fullName evidence="16">Beta-D-glucoside glucohydrolase</fullName>
    </alternativeName>
    <alternativeName>
        <fullName evidence="14">Cellobiase</fullName>
    </alternativeName>
    <alternativeName>
        <fullName evidence="15">Gentiobiase</fullName>
    </alternativeName>
</protein>
<keyword evidence="8" id="KW-0378">Hydrolase</keyword>
<evidence type="ECO:0000256" key="9">
    <source>
        <dbReference type="ARBA" id="ARBA00023001"/>
    </source>
</evidence>
<evidence type="ECO:0000313" key="21">
    <source>
        <dbReference type="Proteomes" id="UP000182444"/>
    </source>
</evidence>
<accession>A0A1D8N7S1</accession>
<dbReference type="EC" id="3.2.1.21" evidence="5"/>
<dbReference type="Gene3D" id="3.20.20.300">
    <property type="entry name" value="Glycoside hydrolase, family 3, N-terminal domain"/>
    <property type="match status" value="1"/>
</dbReference>
<evidence type="ECO:0000313" key="20">
    <source>
        <dbReference type="EMBL" id="AOW01688.1"/>
    </source>
</evidence>
<dbReference type="Gene3D" id="2.60.40.10">
    <property type="entry name" value="Immunoglobulins"/>
    <property type="match status" value="1"/>
</dbReference>
<dbReference type="GeneID" id="2906651"/>
<keyword evidence="11" id="KW-0119">Carbohydrate metabolism</keyword>
<name>A0A1D8N7S1_YARLL</name>
<dbReference type="eggNOG" id="ENOG502QR4D">
    <property type="taxonomic scope" value="Eukaryota"/>
</dbReference>
<dbReference type="EMBL" id="CP017554">
    <property type="protein sequence ID" value="AOW01688.1"/>
    <property type="molecule type" value="Genomic_DNA"/>
</dbReference>
<keyword evidence="10" id="KW-0325">Glycoprotein</keyword>
<dbReference type="InterPro" id="IPR026891">
    <property type="entry name" value="Fn3-like"/>
</dbReference>
<dbReference type="VEuPathDB" id="FungiDB:YALI0_B14333g"/>
<dbReference type="GO" id="GO:0008422">
    <property type="term" value="F:beta-glucosidase activity"/>
    <property type="evidence" value="ECO:0007669"/>
    <property type="project" value="UniProtKB-EC"/>
</dbReference>
<evidence type="ECO:0000256" key="12">
    <source>
        <dbReference type="ARBA" id="ARBA00023295"/>
    </source>
</evidence>
<dbReference type="PANTHER" id="PTHR42715">
    <property type="entry name" value="BETA-GLUCOSIDASE"/>
    <property type="match status" value="1"/>
</dbReference>
<evidence type="ECO:0000256" key="13">
    <source>
        <dbReference type="ARBA" id="ARBA00023326"/>
    </source>
</evidence>
<comment type="pathway">
    <text evidence="3">Glycan metabolism; cellulose degradation.</text>
</comment>
<evidence type="ECO:0000256" key="17">
    <source>
        <dbReference type="SAM" id="MobiDB-lite"/>
    </source>
</evidence>
<evidence type="ECO:0000259" key="19">
    <source>
        <dbReference type="SMART" id="SM01217"/>
    </source>
</evidence>
<dbReference type="InterPro" id="IPR002772">
    <property type="entry name" value="Glyco_hydro_3_C"/>
</dbReference>
<evidence type="ECO:0000256" key="10">
    <source>
        <dbReference type="ARBA" id="ARBA00023180"/>
    </source>
</evidence>
<feature type="compositionally biased region" description="Basic and acidic residues" evidence="17">
    <location>
        <begin position="89"/>
        <end position="101"/>
    </location>
</feature>
<dbReference type="PRINTS" id="PR00133">
    <property type="entry name" value="GLHYDRLASE3"/>
</dbReference>
<comment type="subcellular location">
    <subcellularLocation>
        <location evidence="2">Secreted</location>
    </subcellularLocation>
</comment>
<dbReference type="FunFam" id="3.20.20.300:FF:000002">
    <property type="entry name" value="Probable beta-glucosidase"/>
    <property type="match status" value="1"/>
</dbReference>
<dbReference type="VEuPathDB" id="FungiDB:YALI1_B18887g"/>
<proteinExistence type="inferred from homology"/>
<evidence type="ECO:0000256" key="3">
    <source>
        <dbReference type="ARBA" id="ARBA00004987"/>
    </source>
</evidence>